<dbReference type="GO" id="GO:0004860">
    <property type="term" value="F:protein kinase inhibitor activity"/>
    <property type="evidence" value="ECO:0007669"/>
    <property type="project" value="UniProtKB-KW"/>
</dbReference>
<evidence type="ECO:0000313" key="1">
    <source>
        <dbReference type="EMBL" id="MFC0211320.1"/>
    </source>
</evidence>
<dbReference type="SUPFAM" id="SSF100985">
    <property type="entry name" value="Sporulation inhibitor Sda"/>
    <property type="match status" value="1"/>
</dbReference>
<keyword evidence="2" id="KW-1185">Reference proteome</keyword>
<dbReference type="RefSeq" id="WP_377468293.1">
    <property type="nucleotide sequence ID" value="NZ_JBHLWN010000014.1"/>
</dbReference>
<sequence>MSNETLIDSYFKAIDLKLDEEFIRLLLAEIRRRRLHLDTGYDRMPKAAAN</sequence>
<dbReference type="InterPro" id="IPR036916">
    <property type="entry name" value="Sda_sf"/>
</dbReference>
<gene>
    <name evidence="1" type="ORF">ACFFK0_02450</name>
</gene>
<evidence type="ECO:0000313" key="2">
    <source>
        <dbReference type="Proteomes" id="UP001589776"/>
    </source>
</evidence>
<dbReference type="Gene3D" id="1.10.287.1100">
    <property type="entry name" value="Sporulation inhibitor A"/>
    <property type="match status" value="1"/>
</dbReference>
<proteinExistence type="predicted"/>
<reference evidence="1 2" key="1">
    <citation type="submission" date="2024-09" db="EMBL/GenBank/DDBJ databases">
        <authorList>
            <person name="Sun Q."/>
            <person name="Mori K."/>
        </authorList>
    </citation>
    <scope>NUCLEOTIDE SEQUENCE [LARGE SCALE GENOMIC DNA]</scope>
    <source>
        <strain evidence="1 2">CCM 7759</strain>
    </source>
</reference>
<protein>
    <submittedName>
        <fullName evidence="1">Sporulation histidine kinase inhibitor Sda</fullName>
    </submittedName>
</protein>
<accession>A0ABV6DF92</accession>
<dbReference type="EMBL" id="JBHLWN010000014">
    <property type="protein sequence ID" value="MFC0211320.1"/>
    <property type="molecule type" value="Genomic_DNA"/>
</dbReference>
<name>A0ABV6DF92_9BACL</name>
<dbReference type="InterPro" id="IPR015064">
    <property type="entry name" value="Sda"/>
</dbReference>
<keyword evidence="1" id="KW-0649">Protein kinase inhibitor</keyword>
<organism evidence="1 2">
    <name type="scientific">Paenibacillus chartarius</name>
    <dbReference type="NCBI Taxonomy" id="747481"/>
    <lineage>
        <taxon>Bacteria</taxon>
        <taxon>Bacillati</taxon>
        <taxon>Bacillota</taxon>
        <taxon>Bacilli</taxon>
        <taxon>Bacillales</taxon>
        <taxon>Paenibacillaceae</taxon>
        <taxon>Paenibacillus</taxon>
    </lineage>
</organism>
<comment type="caution">
    <text evidence="1">The sequence shown here is derived from an EMBL/GenBank/DDBJ whole genome shotgun (WGS) entry which is preliminary data.</text>
</comment>
<dbReference type="Pfam" id="PF08970">
    <property type="entry name" value="Sda"/>
    <property type="match status" value="1"/>
</dbReference>
<dbReference type="Proteomes" id="UP001589776">
    <property type="component" value="Unassembled WGS sequence"/>
</dbReference>